<name>A0A4Y3WNL6_9PSEU</name>
<keyword evidence="3" id="KW-1185">Reference proteome</keyword>
<protein>
    <recommendedName>
        <fullName evidence="4">Acetyl-CoA carboxylase biotin carboxyl carrier protein subunit</fullName>
    </recommendedName>
</protein>
<dbReference type="OrthoDB" id="4300992at2"/>
<organism evidence="2 3">
    <name type="scientific">Pseudonocardia hydrocarbonoxydans</name>
    <dbReference type="NCBI Taxonomy" id="76726"/>
    <lineage>
        <taxon>Bacteria</taxon>
        <taxon>Bacillati</taxon>
        <taxon>Actinomycetota</taxon>
        <taxon>Actinomycetes</taxon>
        <taxon>Pseudonocardiales</taxon>
        <taxon>Pseudonocardiaceae</taxon>
        <taxon>Pseudonocardia</taxon>
    </lineage>
</organism>
<dbReference type="GO" id="GO:0003989">
    <property type="term" value="F:acetyl-CoA carboxylase activity"/>
    <property type="evidence" value="ECO:0007669"/>
    <property type="project" value="InterPro"/>
</dbReference>
<dbReference type="AlphaFoldDB" id="A0A4Y3WNL6"/>
<dbReference type="GO" id="GO:0004658">
    <property type="term" value="F:propionyl-CoA carboxylase activity"/>
    <property type="evidence" value="ECO:0007669"/>
    <property type="project" value="InterPro"/>
</dbReference>
<dbReference type="InterPro" id="IPR032716">
    <property type="entry name" value="ACC_epsilon"/>
</dbReference>
<evidence type="ECO:0008006" key="4">
    <source>
        <dbReference type="Google" id="ProtNLM"/>
    </source>
</evidence>
<evidence type="ECO:0000256" key="1">
    <source>
        <dbReference type="SAM" id="MobiDB-lite"/>
    </source>
</evidence>
<dbReference type="EMBL" id="BJNG01000019">
    <property type="protein sequence ID" value="GEC20507.1"/>
    <property type="molecule type" value="Genomic_DNA"/>
</dbReference>
<dbReference type="Pfam" id="PF13822">
    <property type="entry name" value="ACC_epsilon"/>
    <property type="match status" value="1"/>
</dbReference>
<comment type="caution">
    <text evidence="2">The sequence shown here is derived from an EMBL/GenBank/DDBJ whole genome shotgun (WGS) entry which is preliminary data.</text>
</comment>
<evidence type="ECO:0000313" key="3">
    <source>
        <dbReference type="Proteomes" id="UP000320338"/>
    </source>
</evidence>
<feature type="region of interest" description="Disordered" evidence="1">
    <location>
        <begin position="46"/>
        <end position="67"/>
    </location>
</feature>
<dbReference type="RefSeq" id="WP_141279053.1">
    <property type="nucleotide sequence ID" value="NZ_BAAARZ010000074.1"/>
</dbReference>
<sequence>MSGSDAAPDGGEPTPEERRALFRVVRGEPSDAELAALTVVLAAAASGGGDAPARPRDRWSDPAAAMRVPLTVGPGAWRTSHWPR</sequence>
<proteinExistence type="predicted"/>
<evidence type="ECO:0000313" key="2">
    <source>
        <dbReference type="EMBL" id="GEC20507.1"/>
    </source>
</evidence>
<accession>A0A4Y3WNL6</accession>
<gene>
    <name evidence="2" type="ORF">PHY01_27900</name>
</gene>
<dbReference type="Proteomes" id="UP000320338">
    <property type="component" value="Unassembled WGS sequence"/>
</dbReference>
<reference evidence="2 3" key="1">
    <citation type="submission" date="2019-06" db="EMBL/GenBank/DDBJ databases">
        <title>Whole genome shotgun sequence of Pseudonocardia hydrocarbonoxydans NBRC 14498.</title>
        <authorList>
            <person name="Hosoyama A."/>
            <person name="Uohara A."/>
            <person name="Ohji S."/>
            <person name="Ichikawa N."/>
        </authorList>
    </citation>
    <scope>NUCLEOTIDE SEQUENCE [LARGE SCALE GENOMIC DNA]</scope>
    <source>
        <strain evidence="2 3">NBRC 14498</strain>
    </source>
</reference>